<dbReference type="Pfam" id="PF13593">
    <property type="entry name" value="SBF_like"/>
    <property type="match status" value="1"/>
</dbReference>
<name>A0A2Y9TUL4_9GAMM</name>
<keyword evidence="1" id="KW-0472">Membrane</keyword>
<dbReference type="InterPro" id="IPR038770">
    <property type="entry name" value="Na+/solute_symporter_sf"/>
</dbReference>
<organism evidence="2 3">
    <name type="scientific">Limnobaculum parvum</name>
    <dbReference type="NCBI Taxonomy" id="2172103"/>
    <lineage>
        <taxon>Bacteria</taxon>
        <taxon>Pseudomonadati</taxon>
        <taxon>Pseudomonadota</taxon>
        <taxon>Gammaproteobacteria</taxon>
        <taxon>Enterobacterales</taxon>
        <taxon>Budviciaceae</taxon>
        <taxon>Limnobaculum</taxon>
    </lineage>
</organism>
<dbReference type="EMBL" id="CP029185">
    <property type="protein sequence ID" value="AWH87387.1"/>
    <property type="molecule type" value="Genomic_DNA"/>
</dbReference>
<evidence type="ECO:0000313" key="2">
    <source>
        <dbReference type="EMBL" id="AWH87387.1"/>
    </source>
</evidence>
<keyword evidence="1" id="KW-1133">Transmembrane helix</keyword>
<dbReference type="InterPro" id="IPR016833">
    <property type="entry name" value="Put_Na-Bile_cotransptr"/>
</dbReference>
<dbReference type="Gene3D" id="1.20.1530.20">
    <property type="match status" value="1"/>
</dbReference>
<reference evidence="2 3" key="1">
    <citation type="journal article" date="2019" name="Int. J. Syst. Evol. Microbiol.">
        <title>Limnobaculum parvum gen. nov., sp. nov., isolated from a freshwater lake.</title>
        <authorList>
            <person name="Baek C."/>
            <person name="Shin S.K."/>
            <person name="Yi H."/>
        </authorList>
    </citation>
    <scope>NUCLEOTIDE SEQUENCE [LARGE SCALE GENOMIC DNA]</scope>
    <source>
        <strain evidence="2 3">HYN0051</strain>
    </source>
</reference>
<keyword evidence="3" id="KW-1185">Reference proteome</keyword>
<accession>A0A2Y9TUL4</accession>
<evidence type="ECO:0000256" key="1">
    <source>
        <dbReference type="SAM" id="Phobius"/>
    </source>
</evidence>
<sequence>MSWLGFYIQDEISIVFFGSKKSPAKGIPMANVLFSAASVGMMIFHKIQLTVYVFLAQRYAKKIAIIEKTNNK</sequence>
<evidence type="ECO:0000313" key="3">
    <source>
        <dbReference type="Proteomes" id="UP000244908"/>
    </source>
</evidence>
<gene>
    <name evidence="2" type="ORF">HYN51_01720</name>
</gene>
<proteinExistence type="predicted"/>
<dbReference type="OrthoDB" id="9792271at2"/>
<dbReference type="Proteomes" id="UP000244908">
    <property type="component" value="Chromosome"/>
</dbReference>
<keyword evidence="1" id="KW-0812">Transmembrane</keyword>
<dbReference type="KEGG" id="lpv:HYN51_01720"/>
<protein>
    <submittedName>
        <fullName evidence="2">Uncharacterized protein</fullName>
    </submittedName>
</protein>
<dbReference type="AlphaFoldDB" id="A0A2Y9TUL4"/>
<feature type="transmembrane region" description="Helical" evidence="1">
    <location>
        <begin position="32"/>
        <end position="55"/>
    </location>
</feature>